<dbReference type="FunFam" id="2.130.10.10:FF:001413">
    <property type="entry name" value="sperm-associated antigen 16 protein"/>
    <property type="match status" value="1"/>
</dbReference>
<keyword evidence="2" id="KW-0677">Repeat</keyword>
<feature type="coiled-coil region" evidence="4">
    <location>
        <begin position="125"/>
        <end position="187"/>
    </location>
</feature>
<sequence length="611" mass="68538">MEGDMASYYLEQVSITEGSDDGYQYEEVPADDDFSLPEEDEDLFRAVRTAQEQAEDIQLPTSLLIAARPDSQRPEVVDDFLRNFLIKMGMMKTLECFQTEWYEMKQKGLLKPEAVGFVPDVYIHNQLLDTEIKNLKKEVETYKTVASKAKESILTLQKERNFHRMHHKRVAQEKNKLITDIKRLKEHYASYEPLLRQLHEKYQTVLRQKMLTSLERDRAIGEVTGLQATLRNLESGHKAEVAVNKEENKQKKGNDTTQKAIQEAREKELLQEGVAPYNPEKDPNNQTGKRHPKDSDFPSDTRVNPLLAQLQGKSNSLKKNGFSLSNTIKAHELAVSCLALHPRKDILVTASDDRLWKMWSIPNGEIIMTGEGHTDWLSGCAFHPSGTKLATTSGDTTVRIWDFAQSECILTLEGHTHAIWGCSWHSCGDFVASCSLDNNSKIWDINSERCRYTMRGHVDSVNSIEFLPYSNIVLTSSADKTLSLWDARIGVCAQTFYGHLHSCNHASFNMKGDTIASCDSYGVLKLWDVRKVAAVLSVDAGPHPGNHVAFDPYGQLVSLASNDGSVKILSLTSGQLSSLEGHEEDAQCALFNHKGDYLISGGSDGAVKLWS</sequence>
<dbReference type="CDD" id="cd00200">
    <property type="entry name" value="WD40"/>
    <property type="match status" value="1"/>
</dbReference>
<evidence type="ECO:0000256" key="1">
    <source>
        <dbReference type="ARBA" id="ARBA00022574"/>
    </source>
</evidence>
<dbReference type="GO" id="GO:1990716">
    <property type="term" value="C:axonemal central apparatus"/>
    <property type="evidence" value="ECO:0007669"/>
    <property type="project" value="TreeGrafter"/>
</dbReference>
<organism evidence="6 7">
    <name type="scientific">Pelobates cultripes</name>
    <name type="common">Western spadefoot toad</name>
    <dbReference type="NCBI Taxonomy" id="61616"/>
    <lineage>
        <taxon>Eukaryota</taxon>
        <taxon>Metazoa</taxon>
        <taxon>Chordata</taxon>
        <taxon>Craniata</taxon>
        <taxon>Vertebrata</taxon>
        <taxon>Euteleostomi</taxon>
        <taxon>Amphibia</taxon>
        <taxon>Batrachia</taxon>
        <taxon>Anura</taxon>
        <taxon>Pelobatoidea</taxon>
        <taxon>Pelobatidae</taxon>
        <taxon>Pelobates</taxon>
    </lineage>
</organism>
<dbReference type="PROSITE" id="PS50082">
    <property type="entry name" value="WD_REPEATS_2"/>
    <property type="match status" value="6"/>
</dbReference>
<gene>
    <name evidence="6" type="ORF">PECUL_23A010387</name>
</gene>
<feature type="repeat" description="WD" evidence="3">
    <location>
        <begin position="412"/>
        <end position="453"/>
    </location>
</feature>
<dbReference type="InterPro" id="IPR036322">
    <property type="entry name" value="WD40_repeat_dom_sf"/>
</dbReference>
<reference evidence="6" key="1">
    <citation type="submission" date="2022-03" db="EMBL/GenBank/DDBJ databases">
        <authorList>
            <person name="Alioto T."/>
            <person name="Alioto T."/>
            <person name="Gomez Garrido J."/>
        </authorList>
    </citation>
    <scope>NUCLEOTIDE SEQUENCE</scope>
</reference>
<evidence type="ECO:0000313" key="7">
    <source>
        <dbReference type="Proteomes" id="UP001295444"/>
    </source>
</evidence>
<accession>A0AAD1SMS8</accession>
<dbReference type="InterPro" id="IPR001680">
    <property type="entry name" value="WD40_rpt"/>
</dbReference>
<keyword evidence="1 3" id="KW-0853">WD repeat</keyword>
<dbReference type="PROSITE" id="PS50294">
    <property type="entry name" value="WD_REPEATS_REGION"/>
    <property type="match status" value="5"/>
</dbReference>
<evidence type="ECO:0000256" key="3">
    <source>
        <dbReference type="PROSITE-ProRule" id="PRU00221"/>
    </source>
</evidence>
<dbReference type="Proteomes" id="UP001295444">
    <property type="component" value="Chromosome 07"/>
</dbReference>
<dbReference type="PANTHER" id="PTHR14604:SF3">
    <property type="entry name" value="SPERM-ASSOCIATED ANTIGEN 16 PROTEIN"/>
    <property type="match status" value="1"/>
</dbReference>
<dbReference type="Gene3D" id="2.130.10.10">
    <property type="entry name" value="YVTN repeat-like/Quinoprotein amine dehydrogenase"/>
    <property type="match status" value="3"/>
</dbReference>
<dbReference type="EMBL" id="OW240918">
    <property type="protein sequence ID" value="CAH2306157.1"/>
    <property type="molecule type" value="Genomic_DNA"/>
</dbReference>
<dbReference type="PANTHER" id="PTHR14604">
    <property type="entry name" value="WD40 REPEAT PF20"/>
    <property type="match status" value="1"/>
</dbReference>
<dbReference type="SMART" id="SM00320">
    <property type="entry name" value="WD40"/>
    <property type="match status" value="7"/>
</dbReference>
<protein>
    <submittedName>
        <fullName evidence="6">Sperm-associated antigen 16</fullName>
    </submittedName>
</protein>
<dbReference type="GO" id="GO:0035082">
    <property type="term" value="P:axoneme assembly"/>
    <property type="evidence" value="ECO:0007669"/>
    <property type="project" value="TreeGrafter"/>
</dbReference>
<dbReference type="InterPro" id="IPR019775">
    <property type="entry name" value="WD40_repeat_CS"/>
</dbReference>
<dbReference type="FunFam" id="2.130.10.10:FF:001313">
    <property type="entry name" value="Predicted protein"/>
    <property type="match status" value="1"/>
</dbReference>
<dbReference type="PRINTS" id="PR00320">
    <property type="entry name" value="GPROTEINBRPT"/>
</dbReference>
<proteinExistence type="predicted"/>
<keyword evidence="7" id="KW-1185">Reference proteome</keyword>
<feature type="region of interest" description="Disordered" evidence="5">
    <location>
        <begin position="269"/>
        <end position="302"/>
    </location>
</feature>
<feature type="repeat" description="WD" evidence="3">
    <location>
        <begin position="496"/>
        <end position="537"/>
    </location>
</feature>
<feature type="repeat" description="WD" evidence="3">
    <location>
        <begin position="328"/>
        <end position="369"/>
    </location>
</feature>
<evidence type="ECO:0000313" key="6">
    <source>
        <dbReference type="EMBL" id="CAH2306157.1"/>
    </source>
</evidence>
<dbReference type="PROSITE" id="PS00678">
    <property type="entry name" value="WD_REPEATS_1"/>
    <property type="match status" value="1"/>
</dbReference>
<dbReference type="AlphaFoldDB" id="A0AAD1SMS8"/>
<dbReference type="Pfam" id="PF00400">
    <property type="entry name" value="WD40"/>
    <property type="match status" value="6"/>
</dbReference>
<dbReference type="SUPFAM" id="SSF50978">
    <property type="entry name" value="WD40 repeat-like"/>
    <property type="match status" value="1"/>
</dbReference>
<name>A0AAD1SMS8_PELCU</name>
<feature type="repeat" description="WD" evidence="3">
    <location>
        <begin position="579"/>
        <end position="611"/>
    </location>
</feature>
<dbReference type="InterPro" id="IPR020472">
    <property type="entry name" value="WD40_PAC1"/>
</dbReference>
<feature type="repeat" description="WD" evidence="3">
    <location>
        <begin position="370"/>
        <end position="411"/>
    </location>
</feature>
<feature type="repeat" description="WD" evidence="3">
    <location>
        <begin position="454"/>
        <end position="495"/>
    </location>
</feature>
<dbReference type="InterPro" id="IPR050995">
    <property type="entry name" value="WD-F-box_domain-protein"/>
</dbReference>
<evidence type="ECO:0000256" key="5">
    <source>
        <dbReference type="SAM" id="MobiDB-lite"/>
    </source>
</evidence>
<keyword evidence="4" id="KW-0175">Coiled coil</keyword>
<evidence type="ECO:0000256" key="4">
    <source>
        <dbReference type="SAM" id="Coils"/>
    </source>
</evidence>
<evidence type="ECO:0000256" key="2">
    <source>
        <dbReference type="ARBA" id="ARBA00022737"/>
    </source>
</evidence>
<dbReference type="InterPro" id="IPR015943">
    <property type="entry name" value="WD40/YVTN_repeat-like_dom_sf"/>
</dbReference>